<feature type="domain" description="SEC7" evidence="2">
    <location>
        <begin position="371"/>
        <end position="543"/>
    </location>
</feature>
<dbReference type="Pfam" id="PF01369">
    <property type="entry name" value="Sec7"/>
    <property type="match status" value="1"/>
</dbReference>
<reference evidence="3" key="1">
    <citation type="submission" date="2014-03" db="EMBL/GenBank/DDBJ databases">
        <authorList>
            <person name="Casaregola S."/>
        </authorList>
    </citation>
    <scope>NUCLEOTIDE SEQUENCE [LARGE SCALE GENOMIC DNA]</scope>
    <source>
        <strain evidence="3">CLIB 918</strain>
    </source>
</reference>
<evidence type="ECO:0000313" key="4">
    <source>
        <dbReference type="Proteomes" id="UP000242525"/>
    </source>
</evidence>
<evidence type="ECO:0000256" key="1">
    <source>
        <dbReference type="SAM" id="MobiDB-lite"/>
    </source>
</evidence>
<feature type="compositionally biased region" description="Polar residues" evidence="1">
    <location>
        <begin position="9"/>
        <end position="33"/>
    </location>
</feature>
<dbReference type="STRING" id="1173061.A0A0J9X8T3"/>
<feature type="region of interest" description="Disordered" evidence="1">
    <location>
        <begin position="1"/>
        <end position="33"/>
    </location>
</feature>
<evidence type="ECO:0000259" key="2">
    <source>
        <dbReference type="PROSITE" id="PS50190"/>
    </source>
</evidence>
<feature type="compositionally biased region" description="Basic and acidic residues" evidence="1">
    <location>
        <begin position="302"/>
        <end position="312"/>
    </location>
</feature>
<dbReference type="Proteomes" id="UP000242525">
    <property type="component" value="Unassembled WGS sequence"/>
</dbReference>
<dbReference type="Pfam" id="PF15410">
    <property type="entry name" value="PH_9"/>
    <property type="match status" value="1"/>
</dbReference>
<dbReference type="Gene3D" id="1.10.1000.11">
    <property type="entry name" value="Arf Nucleotide-binding Site Opener,domain 2"/>
    <property type="match status" value="1"/>
</dbReference>
<dbReference type="InterPro" id="IPR011993">
    <property type="entry name" value="PH-like_dom_sf"/>
</dbReference>
<feature type="region of interest" description="Disordered" evidence="1">
    <location>
        <begin position="241"/>
        <end position="361"/>
    </location>
</feature>
<dbReference type="InterPro" id="IPR035999">
    <property type="entry name" value="Sec7_dom_sf"/>
</dbReference>
<dbReference type="AlphaFoldDB" id="A0A0J9X8T3"/>
<dbReference type="Gene3D" id="2.30.29.30">
    <property type="entry name" value="Pleckstrin-homology domain (PH domain)/Phosphotyrosine-binding domain (PTB)"/>
    <property type="match status" value="1"/>
</dbReference>
<feature type="compositionally biased region" description="Low complexity" evidence="1">
    <location>
        <begin position="313"/>
        <end position="331"/>
    </location>
</feature>
<feature type="region of interest" description="Disordered" evidence="1">
    <location>
        <begin position="118"/>
        <end position="140"/>
    </location>
</feature>
<dbReference type="SUPFAM" id="SSF50729">
    <property type="entry name" value="PH domain-like"/>
    <property type="match status" value="1"/>
</dbReference>
<feature type="compositionally biased region" description="Polar residues" evidence="1">
    <location>
        <begin position="260"/>
        <end position="301"/>
    </location>
</feature>
<protein>
    <submittedName>
        <fullName evidence="3">Similar to Saccharomyces cerevisiae YBL060W YEL1 Guanine nucleotide exchange factor specific for Arf3p</fullName>
    </submittedName>
</protein>
<feature type="region of interest" description="Disordered" evidence="1">
    <location>
        <begin position="935"/>
        <end position="955"/>
    </location>
</feature>
<dbReference type="EMBL" id="CCBN010000005">
    <property type="protein sequence ID" value="CDO53630.1"/>
    <property type="molecule type" value="Genomic_DNA"/>
</dbReference>
<dbReference type="InterPro" id="IPR023394">
    <property type="entry name" value="Sec7_C_sf"/>
</dbReference>
<dbReference type="InterPro" id="IPR041681">
    <property type="entry name" value="PH_9"/>
</dbReference>
<name>A0A0J9X8T3_GEOCN</name>
<gene>
    <name evidence="3" type="ORF">BN980_GECA05s04729g</name>
</gene>
<keyword evidence="4" id="KW-1185">Reference proteome</keyword>
<accession>A0A0J9X8T3</accession>
<dbReference type="InterPro" id="IPR000904">
    <property type="entry name" value="Sec7_dom"/>
</dbReference>
<sequence length="1073" mass="117998">MSLLKSHRQVSSVSSPNLKAGPSASSSNTSLNKTYKRPHFFRRLFGGGGYNNTNNNTTTPIPTIAEATTVSLVKDSIATEVTQENSTINSTSDLAYTEKDSISSPKKLLLESPILQGQLPSSLDKSTNTSSAEDTEDLHSLNSVGTSVKIAFSTETAKPYRQRSKSVSSDFSSTTATNTTIKAPIGVSPRTPNLTLFSNTIDTSADPVTEHLVSRPPFLLDIEPTSPFFVGSKNILGFDSPANKSTKSGDSGMALVPEPQGSTNTNGDVTATNSEATTFEEPTNANKTNEQVTDLTPQSVRESSEGTTDKVSEVPSLPSTPLVPSSPSITSQGDDYFTPSSSSDPADPHSPRPHSLKSVENNVLNKTSRTISSTEHIEPASPVTISQAQTIALEFYNGTTSDLTFDGYASWMGDEGELQKETCEAFMNLFTFKGKSIMGALRDLCEKLYMKGESQQLHRIMESFSKAWHNMNPNHGFLDSNVIYTIAYALLLLNTDLYATDHSANKKISKSKFVCNTLETIRNHVSSLPAEERNEMQSRNIRPSEVRTSHHRMSSFSYGAKDDILLLVNDCPVHLLTREWYFQFESILKVFYGSIAKEPLELHGYDANSYRYPSFPNSNTSASMTSSTLGNNHGTNSFTSSSILNGGNNLMPSMSLTPSLRGTQQSSSIFGRLALNRLRNNRSSYDTFNQSRLDFERGGEGYRRDSINSLFSMESNYSSVFGFNRHAVGFAGLLASSMIKEDESAAEESFGDFAKIEAELAKEVELELLGAPWAKEGLLKYRPYIDPSNGKKLKRKEWSQVFVVVQKGQLKMFSFERTGTSSAASGGGVVGAGNWMESANLVDGFHLCHTMAQELPSTKKTRGYSALWSLTLPQHGVLLFQAGTQEIAREYVYTCNYWAGRLSKEPFDEPVSSMEYGWGSPLEGIEEVEEGISSAGVPAPTPRLKHKTSSQTLGRTLPGDRTVIREWRPSGQSLIVSDVDEKKQISNLKEYVALAEKNLGGHNALRSRMVQAFTPNSPNFNRAHSNWERKSQYLLQQYIRYKIYVDCLEKAMEDKTSKLKAEGDNVTIQADTL</sequence>
<dbReference type="GO" id="GO:0032012">
    <property type="term" value="P:regulation of ARF protein signal transduction"/>
    <property type="evidence" value="ECO:0007669"/>
    <property type="project" value="InterPro"/>
</dbReference>
<proteinExistence type="predicted"/>
<evidence type="ECO:0000313" key="3">
    <source>
        <dbReference type="EMBL" id="CDO53630.1"/>
    </source>
</evidence>
<organism evidence="3 4">
    <name type="scientific">Geotrichum candidum</name>
    <name type="common">Oospora lactis</name>
    <name type="synonym">Dipodascus geotrichum</name>
    <dbReference type="NCBI Taxonomy" id="1173061"/>
    <lineage>
        <taxon>Eukaryota</taxon>
        <taxon>Fungi</taxon>
        <taxon>Dikarya</taxon>
        <taxon>Ascomycota</taxon>
        <taxon>Saccharomycotina</taxon>
        <taxon>Dipodascomycetes</taxon>
        <taxon>Dipodascales</taxon>
        <taxon>Dipodascaceae</taxon>
        <taxon>Geotrichum</taxon>
    </lineage>
</organism>
<dbReference type="GO" id="GO:0005085">
    <property type="term" value="F:guanyl-nucleotide exchange factor activity"/>
    <property type="evidence" value="ECO:0007669"/>
    <property type="project" value="InterPro"/>
</dbReference>
<comment type="caution">
    <text evidence="3">The sequence shown here is derived from an EMBL/GenBank/DDBJ whole genome shotgun (WGS) entry which is preliminary data.</text>
</comment>
<dbReference type="SUPFAM" id="SSF48425">
    <property type="entry name" value="Sec7 domain"/>
    <property type="match status" value="1"/>
</dbReference>
<dbReference type="PANTHER" id="PTHR10663:SF373">
    <property type="entry name" value="PH AND SEC7 DOMAIN-CONTAINING PROTEIN C11E3.11C"/>
    <property type="match status" value="1"/>
</dbReference>
<dbReference type="PANTHER" id="PTHR10663">
    <property type="entry name" value="GUANYL-NUCLEOTIDE EXCHANGE FACTOR"/>
    <property type="match status" value="1"/>
</dbReference>
<dbReference type="PROSITE" id="PS50190">
    <property type="entry name" value="SEC7"/>
    <property type="match status" value="1"/>
</dbReference>
<feature type="compositionally biased region" description="Polar residues" evidence="1">
    <location>
        <begin position="118"/>
        <end position="132"/>
    </location>
</feature>
<dbReference type="SMART" id="SM00222">
    <property type="entry name" value="Sec7"/>
    <property type="match status" value="1"/>
</dbReference>
<dbReference type="OrthoDB" id="2157641at2759"/>